<dbReference type="InterPro" id="IPR001123">
    <property type="entry name" value="LeuE-type"/>
</dbReference>
<dbReference type="PANTHER" id="PTHR30086:SF20">
    <property type="entry name" value="ARGININE EXPORTER PROTEIN ARGO-RELATED"/>
    <property type="match status" value="1"/>
</dbReference>
<dbReference type="PANTHER" id="PTHR30086">
    <property type="entry name" value="ARGININE EXPORTER PROTEIN ARGO"/>
    <property type="match status" value="1"/>
</dbReference>
<organism evidence="7 8">
    <name type="scientific">Halomonas binhaiensis</name>
    <dbReference type="NCBI Taxonomy" id="2562282"/>
    <lineage>
        <taxon>Bacteria</taxon>
        <taxon>Pseudomonadati</taxon>
        <taxon>Pseudomonadota</taxon>
        <taxon>Gammaproteobacteria</taxon>
        <taxon>Oceanospirillales</taxon>
        <taxon>Halomonadaceae</taxon>
        <taxon>Halomonas</taxon>
    </lineage>
</organism>
<keyword evidence="2" id="KW-1003">Cell membrane</keyword>
<evidence type="ECO:0000313" key="7">
    <source>
        <dbReference type="EMBL" id="QEM82776.1"/>
    </source>
</evidence>
<evidence type="ECO:0000313" key="8">
    <source>
        <dbReference type="Proteomes" id="UP000324285"/>
    </source>
</evidence>
<comment type="subcellular location">
    <subcellularLocation>
        <location evidence="1">Cell membrane</location>
        <topology evidence="1">Multi-pass membrane protein</topology>
    </subcellularLocation>
</comment>
<evidence type="ECO:0000256" key="4">
    <source>
        <dbReference type="ARBA" id="ARBA00022989"/>
    </source>
</evidence>
<evidence type="ECO:0000256" key="3">
    <source>
        <dbReference type="ARBA" id="ARBA00022692"/>
    </source>
</evidence>
<feature type="transmembrane region" description="Helical" evidence="6">
    <location>
        <begin position="178"/>
        <end position="196"/>
    </location>
</feature>
<keyword evidence="8" id="KW-1185">Reference proteome</keyword>
<evidence type="ECO:0000256" key="6">
    <source>
        <dbReference type="SAM" id="Phobius"/>
    </source>
</evidence>
<dbReference type="AlphaFoldDB" id="A0A5C1NHJ7"/>
<reference evidence="7" key="1">
    <citation type="submission" date="2021-02" db="EMBL/GenBank/DDBJ databases">
        <title>Strain Y2R2, a novel species of the genus Halomonas.</title>
        <authorList>
            <person name="Huang H."/>
        </authorList>
    </citation>
    <scope>NUCLEOTIDE SEQUENCE</scope>
    <source>
        <strain evidence="7">Y2R2</strain>
    </source>
</reference>
<dbReference type="GO" id="GO:0005886">
    <property type="term" value="C:plasma membrane"/>
    <property type="evidence" value="ECO:0007669"/>
    <property type="project" value="UniProtKB-SubCell"/>
</dbReference>
<keyword evidence="4 6" id="KW-1133">Transmembrane helix</keyword>
<dbReference type="EMBL" id="CP038437">
    <property type="protein sequence ID" value="QEM82776.1"/>
    <property type="molecule type" value="Genomic_DNA"/>
</dbReference>
<evidence type="ECO:0000256" key="1">
    <source>
        <dbReference type="ARBA" id="ARBA00004651"/>
    </source>
</evidence>
<evidence type="ECO:0000256" key="5">
    <source>
        <dbReference type="ARBA" id="ARBA00023136"/>
    </source>
</evidence>
<name>A0A5C1NHJ7_9GAMM</name>
<sequence>MSSSVFLSMSAFAIAASISPGPVNLLVLSTSVKFGWRQAVPLVLGASLGFTLLLWLMGIGLVGLWEQIPWLRQLVKVAGVCFLGWLAWRLMCSNGQLAMAGSEQPAGAMTGALMQWLNPKAWMASVAGMGMFVSDGNVTAVTGFAVLWGTLCALSIGSWALLGGRLSTWLGTPGYMRWFNRALAILLASSAVAIALG</sequence>
<evidence type="ECO:0000256" key="2">
    <source>
        <dbReference type="ARBA" id="ARBA00022475"/>
    </source>
</evidence>
<proteinExistence type="predicted"/>
<keyword evidence="5 6" id="KW-0472">Membrane</keyword>
<dbReference type="KEGG" id="hbh:E4T21_15405"/>
<keyword evidence="3 6" id="KW-0812">Transmembrane</keyword>
<dbReference type="OrthoDB" id="9812084at2"/>
<gene>
    <name evidence="7" type="ORF">E4T21_15405</name>
</gene>
<dbReference type="RefSeq" id="WP_149285899.1">
    <property type="nucleotide sequence ID" value="NZ_CP038437.2"/>
</dbReference>
<feature type="transmembrane region" description="Helical" evidence="6">
    <location>
        <begin position="145"/>
        <end position="166"/>
    </location>
</feature>
<dbReference type="Pfam" id="PF01810">
    <property type="entry name" value="LysE"/>
    <property type="match status" value="1"/>
</dbReference>
<dbReference type="GO" id="GO:0015171">
    <property type="term" value="F:amino acid transmembrane transporter activity"/>
    <property type="evidence" value="ECO:0007669"/>
    <property type="project" value="TreeGrafter"/>
</dbReference>
<feature type="transmembrane region" description="Helical" evidence="6">
    <location>
        <begin position="41"/>
        <end position="62"/>
    </location>
</feature>
<dbReference type="GO" id="GO:0033228">
    <property type="term" value="P:cysteine export across plasma membrane"/>
    <property type="evidence" value="ECO:0007669"/>
    <property type="project" value="TreeGrafter"/>
</dbReference>
<protein>
    <submittedName>
        <fullName evidence="7">LysE family translocator</fullName>
    </submittedName>
</protein>
<dbReference type="Proteomes" id="UP000324285">
    <property type="component" value="Chromosome"/>
</dbReference>
<accession>A0A5C1NHJ7</accession>